<dbReference type="SUPFAM" id="SSF51735">
    <property type="entry name" value="NAD(P)-binding Rossmann-fold domains"/>
    <property type="match status" value="1"/>
</dbReference>
<evidence type="ECO:0000313" key="3">
    <source>
        <dbReference type="Proteomes" id="UP001287356"/>
    </source>
</evidence>
<evidence type="ECO:0000256" key="1">
    <source>
        <dbReference type="RuleBase" id="RU000363"/>
    </source>
</evidence>
<name>A0AAE0NAQ8_9PEZI</name>
<dbReference type="Pfam" id="PF00106">
    <property type="entry name" value="adh_short"/>
    <property type="match status" value="1"/>
</dbReference>
<sequence length="239" mass="25549">MSDPENVLIVGANRGIGLELATLFVKKGYNVWGTYRPQTRGDSSVSDLKGSGVHTIELDFTDEASINAAAQEYGNRPLGILVNCAGVYHQWDHKTFTELSAEDLMVHFKVNVVGPFLASKAFLPALERAGQGKIINVSSDMASIADNTGGNACYRVSKAGVNQLTKTMAVDLAKLGSRVLALAVHPGFVATKMTGYFGRDDMDECMAALADVIVRFGTADGAAIPHGGYVRWNGDIMAY</sequence>
<comment type="similarity">
    <text evidence="1">Belongs to the short-chain dehydrogenases/reductases (SDR) family.</text>
</comment>
<comment type="caution">
    <text evidence="2">The sequence shown here is derived from an EMBL/GenBank/DDBJ whole genome shotgun (WGS) entry which is preliminary data.</text>
</comment>
<organism evidence="2 3">
    <name type="scientific">Lasiosphaeria ovina</name>
    <dbReference type="NCBI Taxonomy" id="92902"/>
    <lineage>
        <taxon>Eukaryota</taxon>
        <taxon>Fungi</taxon>
        <taxon>Dikarya</taxon>
        <taxon>Ascomycota</taxon>
        <taxon>Pezizomycotina</taxon>
        <taxon>Sordariomycetes</taxon>
        <taxon>Sordariomycetidae</taxon>
        <taxon>Sordariales</taxon>
        <taxon>Lasiosphaeriaceae</taxon>
        <taxon>Lasiosphaeria</taxon>
    </lineage>
</organism>
<dbReference type="GO" id="GO:0016616">
    <property type="term" value="F:oxidoreductase activity, acting on the CH-OH group of donors, NAD or NADP as acceptor"/>
    <property type="evidence" value="ECO:0007669"/>
    <property type="project" value="TreeGrafter"/>
</dbReference>
<evidence type="ECO:0000313" key="2">
    <source>
        <dbReference type="EMBL" id="KAK3377036.1"/>
    </source>
</evidence>
<proteinExistence type="inferred from homology"/>
<dbReference type="PRINTS" id="PR00081">
    <property type="entry name" value="GDHRDH"/>
</dbReference>
<dbReference type="PANTHER" id="PTHR45458:SF1">
    <property type="entry name" value="SHORT CHAIN DEHYDROGENASE"/>
    <property type="match status" value="1"/>
</dbReference>
<dbReference type="PRINTS" id="PR00080">
    <property type="entry name" value="SDRFAMILY"/>
</dbReference>
<dbReference type="PANTHER" id="PTHR45458">
    <property type="entry name" value="SHORT-CHAIN DEHYDROGENASE/REDUCTASE SDR"/>
    <property type="match status" value="1"/>
</dbReference>
<reference evidence="2" key="2">
    <citation type="submission" date="2023-06" db="EMBL/GenBank/DDBJ databases">
        <authorList>
            <consortium name="Lawrence Berkeley National Laboratory"/>
            <person name="Haridas S."/>
            <person name="Hensen N."/>
            <person name="Bonometti L."/>
            <person name="Westerberg I."/>
            <person name="Brannstrom I.O."/>
            <person name="Guillou S."/>
            <person name="Cros-Aarteil S."/>
            <person name="Calhoun S."/>
            <person name="Kuo A."/>
            <person name="Mondo S."/>
            <person name="Pangilinan J."/>
            <person name="Riley R."/>
            <person name="Labutti K."/>
            <person name="Andreopoulos B."/>
            <person name="Lipzen A."/>
            <person name="Chen C."/>
            <person name="Yanf M."/>
            <person name="Daum C."/>
            <person name="Ng V."/>
            <person name="Clum A."/>
            <person name="Steindorff A."/>
            <person name="Ohm R."/>
            <person name="Martin F."/>
            <person name="Silar P."/>
            <person name="Natvig D."/>
            <person name="Lalanne C."/>
            <person name="Gautier V."/>
            <person name="Ament-Velasquez S.L."/>
            <person name="Kruys A."/>
            <person name="Hutchinson M.I."/>
            <person name="Powell A.J."/>
            <person name="Barry K."/>
            <person name="Miller A.N."/>
            <person name="Grigoriev I.V."/>
            <person name="Debuchy R."/>
            <person name="Gladieux P."/>
            <person name="Thoren M.H."/>
            <person name="Johannesson H."/>
        </authorList>
    </citation>
    <scope>NUCLEOTIDE SEQUENCE</scope>
    <source>
        <strain evidence="2">CBS 958.72</strain>
    </source>
</reference>
<dbReference type="Gene3D" id="3.40.50.720">
    <property type="entry name" value="NAD(P)-binding Rossmann-like Domain"/>
    <property type="match status" value="1"/>
</dbReference>
<dbReference type="InterPro" id="IPR036291">
    <property type="entry name" value="NAD(P)-bd_dom_sf"/>
</dbReference>
<dbReference type="AlphaFoldDB" id="A0AAE0NAQ8"/>
<reference evidence="2" key="1">
    <citation type="journal article" date="2023" name="Mol. Phylogenet. Evol.">
        <title>Genome-scale phylogeny and comparative genomics of the fungal order Sordariales.</title>
        <authorList>
            <person name="Hensen N."/>
            <person name="Bonometti L."/>
            <person name="Westerberg I."/>
            <person name="Brannstrom I.O."/>
            <person name="Guillou S."/>
            <person name="Cros-Aarteil S."/>
            <person name="Calhoun S."/>
            <person name="Haridas S."/>
            <person name="Kuo A."/>
            <person name="Mondo S."/>
            <person name="Pangilinan J."/>
            <person name="Riley R."/>
            <person name="LaButti K."/>
            <person name="Andreopoulos B."/>
            <person name="Lipzen A."/>
            <person name="Chen C."/>
            <person name="Yan M."/>
            <person name="Daum C."/>
            <person name="Ng V."/>
            <person name="Clum A."/>
            <person name="Steindorff A."/>
            <person name="Ohm R.A."/>
            <person name="Martin F."/>
            <person name="Silar P."/>
            <person name="Natvig D.O."/>
            <person name="Lalanne C."/>
            <person name="Gautier V."/>
            <person name="Ament-Velasquez S.L."/>
            <person name="Kruys A."/>
            <person name="Hutchinson M.I."/>
            <person name="Powell A.J."/>
            <person name="Barry K."/>
            <person name="Miller A.N."/>
            <person name="Grigoriev I.V."/>
            <person name="Debuchy R."/>
            <person name="Gladieux P."/>
            <person name="Hiltunen Thoren M."/>
            <person name="Johannesson H."/>
        </authorList>
    </citation>
    <scope>NUCLEOTIDE SEQUENCE</scope>
    <source>
        <strain evidence="2">CBS 958.72</strain>
    </source>
</reference>
<dbReference type="CDD" id="cd05325">
    <property type="entry name" value="carb_red_sniffer_like_SDR_c"/>
    <property type="match status" value="1"/>
</dbReference>
<protein>
    <submittedName>
        <fullName evidence="2">Uncharacterized protein</fullName>
    </submittedName>
</protein>
<keyword evidence="3" id="KW-1185">Reference proteome</keyword>
<dbReference type="Proteomes" id="UP001287356">
    <property type="component" value="Unassembled WGS sequence"/>
</dbReference>
<dbReference type="InterPro" id="IPR052184">
    <property type="entry name" value="SDR_enzymes"/>
</dbReference>
<gene>
    <name evidence="2" type="ORF">B0T24DRAFT_677892</name>
</gene>
<accession>A0AAE0NAQ8</accession>
<dbReference type="InterPro" id="IPR002347">
    <property type="entry name" value="SDR_fam"/>
</dbReference>
<dbReference type="EMBL" id="JAULSN010000003">
    <property type="protein sequence ID" value="KAK3377036.1"/>
    <property type="molecule type" value="Genomic_DNA"/>
</dbReference>